<keyword evidence="1 3" id="KW-0863">Zinc-finger</keyword>
<protein>
    <submittedName>
        <fullName evidence="6">RING-type domain-containing protein</fullName>
    </submittedName>
</protein>
<dbReference type="AlphaFoldDB" id="A0A1I7TED7"/>
<dbReference type="SUPFAM" id="SSF57850">
    <property type="entry name" value="RING/U-box"/>
    <property type="match status" value="1"/>
</dbReference>
<reference evidence="6" key="1">
    <citation type="submission" date="2016-11" db="UniProtKB">
        <authorList>
            <consortium name="WormBaseParasite"/>
        </authorList>
    </citation>
    <scope>IDENTIFICATION</scope>
</reference>
<dbReference type="WBParaSite" id="Csp11.Scaffold591.g5118.t1">
    <property type="protein sequence ID" value="Csp11.Scaffold591.g5118.t1"/>
    <property type="gene ID" value="Csp11.Scaffold591.g5118"/>
</dbReference>
<evidence type="ECO:0000313" key="6">
    <source>
        <dbReference type="WBParaSite" id="Csp11.Scaffold591.g5118.t1"/>
    </source>
</evidence>
<keyword evidence="1 3" id="KW-0479">Metal-binding</keyword>
<keyword evidence="5" id="KW-1185">Reference proteome</keyword>
<keyword evidence="2" id="KW-0862">Zinc</keyword>
<evidence type="ECO:0000313" key="5">
    <source>
        <dbReference type="Proteomes" id="UP000095282"/>
    </source>
</evidence>
<sequence>MNAECGICYEEYDWKERIPCIGICGHTICDRCRISMTSKKCPHCVRPDAFKDKNVNKQLWDLIRFTQLVFRKHSFQEEEFSEDTKRCSHCSEPSNKLRVCYDCCIQNGLVHKYMQEAEQKEENIETVLQNIRDQALCGDCVIDGVHFQHKTEYVDSFIESYSRFLNNRN</sequence>
<feature type="domain" description="RING-type" evidence="4">
    <location>
        <begin position="5"/>
        <end position="44"/>
    </location>
</feature>
<dbReference type="eggNOG" id="ENOG502THR7">
    <property type="taxonomic scope" value="Eukaryota"/>
</dbReference>
<dbReference type="InterPro" id="IPR013083">
    <property type="entry name" value="Znf_RING/FYVE/PHD"/>
</dbReference>
<evidence type="ECO:0000259" key="4">
    <source>
        <dbReference type="PROSITE" id="PS50089"/>
    </source>
</evidence>
<evidence type="ECO:0000256" key="2">
    <source>
        <dbReference type="ARBA" id="ARBA00022833"/>
    </source>
</evidence>
<dbReference type="InterPro" id="IPR001841">
    <property type="entry name" value="Znf_RING"/>
</dbReference>
<dbReference type="Gene3D" id="3.30.40.10">
    <property type="entry name" value="Zinc/RING finger domain, C3HC4 (zinc finger)"/>
    <property type="match status" value="1"/>
</dbReference>
<dbReference type="Pfam" id="PF14634">
    <property type="entry name" value="zf-RING_5"/>
    <property type="match status" value="1"/>
</dbReference>
<dbReference type="GO" id="GO:0008270">
    <property type="term" value="F:zinc ion binding"/>
    <property type="evidence" value="ECO:0007669"/>
    <property type="project" value="UniProtKB-KW"/>
</dbReference>
<dbReference type="Proteomes" id="UP000095282">
    <property type="component" value="Unplaced"/>
</dbReference>
<evidence type="ECO:0000256" key="3">
    <source>
        <dbReference type="PROSITE-ProRule" id="PRU00175"/>
    </source>
</evidence>
<name>A0A1I7TED7_9PELO</name>
<evidence type="ECO:0000256" key="1">
    <source>
        <dbReference type="ARBA" id="ARBA00022771"/>
    </source>
</evidence>
<dbReference type="PROSITE" id="PS50089">
    <property type="entry name" value="ZF_RING_2"/>
    <property type="match status" value="1"/>
</dbReference>
<proteinExistence type="predicted"/>
<accession>A0A1I7TED7</accession>
<organism evidence="5 6">
    <name type="scientific">Caenorhabditis tropicalis</name>
    <dbReference type="NCBI Taxonomy" id="1561998"/>
    <lineage>
        <taxon>Eukaryota</taxon>
        <taxon>Metazoa</taxon>
        <taxon>Ecdysozoa</taxon>
        <taxon>Nematoda</taxon>
        <taxon>Chromadorea</taxon>
        <taxon>Rhabditida</taxon>
        <taxon>Rhabditina</taxon>
        <taxon>Rhabditomorpha</taxon>
        <taxon>Rhabditoidea</taxon>
        <taxon>Rhabditidae</taxon>
        <taxon>Peloderinae</taxon>
        <taxon>Caenorhabditis</taxon>
    </lineage>
</organism>